<accession>A0ABW7Q7N4</accession>
<dbReference type="Proteomes" id="UP001610861">
    <property type="component" value="Unassembled WGS sequence"/>
</dbReference>
<evidence type="ECO:0008006" key="3">
    <source>
        <dbReference type="Google" id="ProtNLM"/>
    </source>
</evidence>
<sequence length="257" mass="27695">MDSARRWVAVVGIAVALPLTGCIASRYDAPLPTGSDPVQLDPSDFTTNIDNAYWPMKPGTQWTYRETDPKGDLKVVVTVTSDTKKVADGIEARVVRDSVWRGDQLVEDTFDWYAQDRDGAIWYLGEDTAEFENGQIASREGSFESGVDGALPGIALPADPKPGMRYRQEYYAGQAEDEGAVLGIDELVQVPYGAYTGALLTRDTSPIEPDVEELKFYAKGVGPVLTVAVSGENGREELLSITTVPDGTGTGPLGSPE</sequence>
<protein>
    <recommendedName>
        <fullName evidence="3">Lipoprotein</fullName>
    </recommendedName>
</protein>
<comment type="caution">
    <text evidence="1">The sequence shown here is derived from an EMBL/GenBank/DDBJ whole genome shotgun (WGS) entry which is preliminary data.</text>
</comment>
<evidence type="ECO:0000313" key="2">
    <source>
        <dbReference type="Proteomes" id="UP001610861"/>
    </source>
</evidence>
<evidence type="ECO:0000313" key="1">
    <source>
        <dbReference type="EMBL" id="MFH8249599.1"/>
    </source>
</evidence>
<reference evidence="1 2" key="1">
    <citation type="submission" date="2024-09" db="EMBL/GenBank/DDBJ databases">
        <authorList>
            <person name="Pan X."/>
        </authorList>
    </citation>
    <scope>NUCLEOTIDE SEQUENCE [LARGE SCALE GENOMIC DNA]</scope>
    <source>
        <strain evidence="1 2">B2969</strain>
    </source>
</reference>
<dbReference type="RefSeq" id="WP_396639533.1">
    <property type="nucleotide sequence ID" value="NZ_JBIQWL010000001.1"/>
</dbReference>
<name>A0ABW7Q7N4_9MICO</name>
<dbReference type="EMBL" id="JBIQWL010000001">
    <property type="protein sequence ID" value="MFH8249599.1"/>
    <property type="molecule type" value="Genomic_DNA"/>
</dbReference>
<proteinExistence type="predicted"/>
<gene>
    <name evidence="1" type="ORF">ACH3VR_04435</name>
</gene>
<keyword evidence="2" id="KW-1185">Reference proteome</keyword>
<organism evidence="1 2">
    <name type="scientific">Microbacterium alkaliflavum</name>
    <dbReference type="NCBI Taxonomy" id="3248839"/>
    <lineage>
        <taxon>Bacteria</taxon>
        <taxon>Bacillati</taxon>
        <taxon>Actinomycetota</taxon>
        <taxon>Actinomycetes</taxon>
        <taxon>Micrococcales</taxon>
        <taxon>Microbacteriaceae</taxon>
        <taxon>Microbacterium</taxon>
    </lineage>
</organism>